<comment type="caution">
    <text evidence="2">The sequence shown here is derived from an EMBL/GenBank/DDBJ whole genome shotgun (WGS) entry which is preliminary data.</text>
</comment>
<dbReference type="EMBL" id="BDGI01000130">
    <property type="protein sequence ID" value="GAV29662.1"/>
    <property type="molecule type" value="Genomic_DNA"/>
</dbReference>
<keyword evidence="3" id="KW-1185">Reference proteome</keyword>
<sequence length="154" mass="16909">MYSLLFVFSFLFTVVLAQVPANVTIVAIFINCTHDLGHTPLKYNVTETGSLMLTPEGESNNSKDYDLKGLRACIQLLGPIFDVHVDFGQATYHPDAIMLPFVPSAAAAIVDAGLVQRQHPMLNRERPDMVALGEALRDMAQNAGFNAFGEINRK</sequence>
<feature type="chain" id="PRO_5012546602" evidence="1">
    <location>
        <begin position="18"/>
        <end position="154"/>
    </location>
</feature>
<name>A0A1Q2YJD8_9ASCO</name>
<keyword evidence="1" id="KW-0732">Signal</keyword>
<gene>
    <name evidence="2" type="ORF">PMKS-003164</name>
</gene>
<dbReference type="Proteomes" id="UP000186136">
    <property type="component" value="Unassembled WGS sequence"/>
</dbReference>
<evidence type="ECO:0000313" key="3">
    <source>
        <dbReference type="Proteomes" id="UP000186136"/>
    </source>
</evidence>
<reference evidence="2 3" key="1">
    <citation type="submission" date="2016-08" db="EMBL/GenBank/DDBJ databases">
        <title>Whole genome shotgun sequence of Pichia membranifaciens KS47-1.</title>
        <authorList>
            <person name="Konishi M."/>
            <person name="Ishida M."/>
            <person name="Arakawa T."/>
            <person name="Kato Y."/>
            <person name="Horiuchi J."/>
        </authorList>
    </citation>
    <scope>NUCLEOTIDE SEQUENCE [LARGE SCALE GENOMIC DNA]</scope>
    <source>
        <strain evidence="2 3">KS47-1</strain>
    </source>
</reference>
<evidence type="ECO:0000256" key="1">
    <source>
        <dbReference type="SAM" id="SignalP"/>
    </source>
</evidence>
<dbReference type="AlphaFoldDB" id="A0A1Q2YJD8"/>
<proteinExistence type="predicted"/>
<accession>A0A1Q2YJD8</accession>
<feature type="signal peptide" evidence="1">
    <location>
        <begin position="1"/>
        <end position="17"/>
    </location>
</feature>
<evidence type="ECO:0000313" key="2">
    <source>
        <dbReference type="EMBL" id="GAV29662.1"/>
    </source>
</evidence>
<organism evidence="2 3">
    <name type="scientific">Pichia membranifaciens</name>
    <dbReference type="NCBI Taxonomy" id="4926"/>
    <lineage>
        <taxon>Eukaryota</taxon>
        <taxon>Fungi</taxon>
        <taxon>Dikarya</taxon>
        <taxon>Ascomycota</taxon>
        <taxon>Saccharomycotina</taxon>
        <taxon>Pichiomycetes</taxon>
        <taxon>Pichiales</taxon>
        <taxon>Pichiaceae</taxon>
        <taxon>Pichia</taxon>
    </lineage>
</organism>
<protein>
    <submittedName>
        <fullName evidence="2">Uncharacterized protein</fullName>
    </submittedName>
</protein>